<keyword evidence="2 4" id="KW-0547">Nucleotide-binding</keyword>
<dbReference type="Gene3D" id="3.30.470.20">
    <property type="entry name" value="ATP-grasp fold, B domain"/>
    <property type="match status" value="1"/>
</dbReference>
<evidence type="ECO:0000256" key="2">
    <source>
        <dbReference type="ARBA" id="ARBA00022741"/>
    </source>
</evidence>
<keyword evidence="1" id="KW-0436">Ligase</keyword>
<dbReference type="PANTHER" id="PTHR43585">
    <property type="entry name" value="FUMIPYRROLE BIOSYNTHESIS PROTEIN C"/>
    <property type="match status" value="1"/>
</dbReference>
<dbReference type="EMBL" id="JAMKBI010000011">
    <property type="protein sequence ID" value="MCZ8534534.1"/>
    <property type="molecule type" value="Genomic_DNA"/>
</dbReference>
<dbReference type="RefSeq" id="WP_269922674.1">
    <property type="nucleotide sequence ID" value="NZ_JAMKBI010000011.1"/>
</dbReference>
<name>A0A9X3LE02_9BACI</name>
<dbReference type="Pfam" id="PF18603">
    <property type="entry name" value="LAL_C2"/>
    <property type="match status" value="1"/>
</dbReference>
<dbReference type="InterPro" id="IPR011761">
    <property type="entry name" value="ATP-grasp"/>
</dbReference>
<dbReference type="Gene3D" id="3.40.50.20">
    <property type="match status" value="1"/>
</dbReference>
<proteinExistence type="predicted"/>
<dbReference type="Proteomes" id="UP001152172">
    <property type="component" value="Unassembled WGS sequence"/>
</dbReference>
<evidence type="ECO:0000259" key="5">
    <source>
        <dbReference type="PROSITE" id="PS50975"/>
    </source>
</evidence>
<dbReference type="AlphaFoldDB" id="A0A9X3LE02"/>
<dbReference type="PROSITE" id="PS50975">
    <property type="entry name" value="ATP_GRASP"/>
    <property type="match status" value="1"/>
</dbReference>
<evidence type="ECO:0000256" key="4">
    <source>
        <dbReference type="PROSITE-ProRule" id="PRU00409"/>
    </source>
</evidence>
<keyword evidence="7" id="KW-1185">Reference proteome</keyword>
<organism evidence="6 7">
    <name type="scientific">Psychrobacillus psychrodurans</name>
    <dbReference type="NCBI Taxonomy" id="126157"/>
    <lineage>
        <taxon>Bacteria</taxon>
        <taxon>Bacillati</taxon>
        <taxon>Bacillota</taxon>
        <taxon>Bacilli</taxon>
        <taxon>Bacillales</taxon>
        <taxon>Bacillaceae</taxon>
        <taxon>Psychrobacillus</taxon>
    </lineage>
</organism>
<evidence type="ECO:0000313" key="7">
    <source>
        <dbReference type="Proteomes" id="UP001152172"/>
    </source>
</evidence>
<dbReference type="InterPro" id="IPR052032">
    <property type="entry name" value="ATP-dep_AA_Ligase"/>
</dbReference>
<dbReference type="GO" id="GO:0046872">
    <property type="term" value="F:metal ion binding"/>
    <property type="evidence" value="ECO:0007669"/>
    <property type="project" value="InterPro"/>
</dbReference>
<sequence>MKSIVFIGSYNSGTSKEALMVASEMGYWVVLFTDKNNQWEYKEANETLFMNNLFDEQLVMKKIAELQMEGKEICACFSFIDPYVSYSTRLSNQLGVGRASLESLILMEDKITIREKFKHLSVSPHYWIIHPGTPLQSLDAELVPNLPLIIKAPVSNGSKDVLKVETLENLAKNIIDLQKRYPTKCLLIEEFLQGPQYLIELVVHHDEIKFIEIIEQEVIYNGKFIVMAYKYPAMLEEEILNRLRLHISSIIEQIGFSTGSCHMEMKLVQGEWKLIEINPRMSGGAMNRIIEEGTGINLLKEILKVYLGEEFSFIKTRKKYVYARYLTIEKRGKLLRVIGKERALEHDDIKYVHIKPKIGRVLKRPYSMGDRYACIVAASESAKQAEENTLAAAKEIKFYMEPF</sequence>
<dbReference type="Pfam" id="PF13535">
    <property type="entry name" value="ATP-grasp_4"/>
    <property type="match status" value="1"/>
</dbReference>
<comment type="caution">
    <text evidence="6">The sequence shown here is derived from an EMBL/GenBank/DDBJ whole genome shotgun (WGS) entry which is preliminary data.</text>
</comment>
<dbReference type="GO" id="GO:0005524">
    <property type="term" value="F:ATP binding"/>
    <property type="evidence" value="ECO:0007669"/>
    <property type="project" value="UniProtKB-UniRule"/>
</dbReference>
<reference evidence="6" key="1">
    <citation type="submission" date="2022-05" db="EMBL/GenBank/DDBJ databases">
        <authorList>
            <person name="Colautti A."/>
            <person name="Iacumin L."/>
        </authorList>
    </citation>
    <scope>NUCLEOTIDE SEQUENCE</scope>
    <source>
        <strain evidence="6">DSM 30747</strain>
    </source>
</reference>
<dbReference type="GO" id="GO:0016874">
    <property type="term" value="F:ligase activity"/>
    <property type="evidence" value="ECO:0007669"/>
    <property type="project" value="UniProtKB-KW"/>
</dbReference>
<evidence type="ECO:0000256" key="3">
    <source>
        <dbReference type="ARBA" id="ARBA00022840"/>
    </source>
</evidence>
<evidence type="ECO:0000313" key="6">
    <source>
        <dbReference type="EMBL" id="MCZ8534534.1"/>
    </source>
</evidence>
<dbReference type="PANTHER" id="PTHR43585:SF2">
    <property type="entry name" value="ATP-GRASP ENZYME FSQD"/>
    <property type="match status" value="1"/>
</dbReference>
<dbReference type="InterPro" id="IPR040570">
    <property type="entry name" value="LAL_C2"/>
</dbReference>
<gene>
    <name evidence="6" type="ORF">M9R61_14580</name>
</gene>
<protein>
    <submittedName>
        <fullName evidence="6">ATP-grasp domain-containing protein</fullName>
    </submittedName>
</protein>
<accession>A0A9X3LE02</accession>
<dbReference type="SUPFAM" id="SSF56059">
    <property type="entry name" value="Glutathione synthetase ATP-binding domain-like"/>
    <property type="match status" value="1"/>
</dbReference>
<keyword evidence="3 4" id="KW-0067">ATP-binding</keyword>
<evidence type="ECO:0000256" key="1">
    <source>
        <dbReference type="ARBA" id="ARBA00022598"/>
    </source>
</evidence>
<feature type="domain" description="ATP-grasp" evidence="5">
    <location>
        <begin position="114"/>
        <end position="307"/>
    </location>
</feature>